<dbReference type="Gene3D" id="1.20.1250.20">
    <property type="entry name" value="MFS general substrate transporter like domains"/>
    <property type="match status" value="1"/>
</dbReference>
<evidence type="ECO:0000256" key="2">
    <source>
        <dbReference type="ARBA" id="ARBA00022448"/>
    </source>
</evidence>
<dbReference type="InterPro" id="IPR011701">
    <property type="entry name" value="MFS"/>
</dbReference>
<feature type="transmembrane region" description="Helical" evidence="6">
    <location>
        <begin position="48"/>
        <end position="67"/>
    </location>
</feature>
<proteinExistence type="predicted"/>
<feature type="transmembrane region" description="Helical" evidence="6">
    <location>
        <begin position="276"/>
        <end position="293"/>
    </location>
</feature>
<gene>
    <name evidence="8" type="ORF">RWE15_15125</name>
</gene>
<feature type="transmembrane region" description="Helical" evidence="6">
    <location>
        <begin position="212"/>
        <end position="234"/>
    </location>
</feature>
<keyword evidence="9" id="KW-1185">Reference proteome</keyword>
<feature type="transmembrane region" description="Helical" evidence="6">
    <location>
        <begin position="246"/>
        <end position="264"/>
    </location>
</feature>
<reference evidence="8 9" key="1">
    <citation type="submission" date="2023-10" db="EMBL/GenBank/DDBJ databases">
        <title>Virgibacillus halophilus 5B73C genome.</title>
        <authorList>
            <person name="Miliotis G."/>
            <person name="Sengupta P."/>
            <person name="Hameed A."/>
            <person name="Chuvochina M."/>
            <person name="Mcdonagh F."/>
            <person name="Simpson A.C."/>
            <person name="Singh N.K."/>
            <person name="Rekha P.D."/>
            <person name="Raman K."/>
            <person name="Hugenholtz P."/>
            <person name="Venkateswaran K."/>
        </authorList>
    </citation>
    <scope>NUCLEOTIDE SEQUENCE [LARGE SCALE GENOMIC DNA]</scope>
    <source>
        <strain evidence="8 9">5B73C</strain>
    </source>
</reference>
<evidence type="ECO:0000256" key="3">
    <source>
        <dbReference type="ARBA" id="ARBA00022692"/>
    </source>
</evidence>
<feature type="transmembrane region" description="Helical" evidence="6">
    <location>
        <begin position="138"/>
        <end position="161"/>
    </location>
</feature>
<evidence type="ECO:0000313" key="9">
    <source>
        <dbReference type="Proteomes" id="UP001281447"/>
    </source>
</evidence>
<evidence type="ECO:0000259" key="7">
    <source>
        <dbReference type="PROSITE" id="PS50850"/>
    </source>
</evidence>
<feature type="transmembrane region" description="Helical" evidence="6">
    <location>
        <begin position="108"/>
        <end position="126"/>
    </location>
</feature>
<comment type="caution">
    <text evidence="8">The sequence shown here is derived from an EMBL/GenBank/DDBJ whole genome shotgun (WGS) entry which is preliminary data.</text>
</comment>
<comment type="subcellular location">
    <subcellularLocation>
        <location evidence="1">Cell membrane</location>
        <topology evidence="1">Multi-pass membrane protein</topology>
    </subcellularLocation>
</comment>
<dbReference type="PROSITE" id="PS00217">
    <property type="entry name" value="SUGAR_TRANSPORT_2"/>
    <property type="match status" value="1"/>
</dbReference>
<feature type="transmembrane region" description="Helical" evidence="6">
    <location>
        <begin position="338"/>
        <end position="358"/>
    </location>
</feature>
<dbReference type="PROSITE" id="PS50850">
    <property type="entry name" value="MFS"/>
    <property type="match status" value="1"/>
</dbReference>
<name>A0ABU5C9I6_9BACI</name>
<dbReference type="Proteomes" id="UP001281447">
    <property type="component" value="Unassembled WGS sequence"/>
</dbReference>
<dbReference type="PANTHER" id="PTHR23531">
    <property type="entry name" value="QUINOLENE RESISTANCE PROTEIN NORA"/>
    <property type="match status" value="1"/>
</dbReference>
<organism evidence="8 9">
    <name type="scientific">Tigheibacillus halophilus</name>
    <dbReference type="NCBI Taxonomy" id="361280"/>
    <lineage>
        <taxon>Bacteria</taxon>
        <taxon>Bacillati</taxon>
        <taxon>Bacillota</taxon>
        <taxon>Bacilli</taxon>
        <taxon>Bacillales</taxon>
        <taxon>Bacillaceae</taxon>
        <taxon>Tigheibacillus</taxon>
    </lineage>
</organism>
<dbReference type="InterPro" id="IPR036259">
    <property type="entry name" value="MFS_trans_sf"/>
</dbReference>
<feature type="transmembrane region" description="Helical" evidence="6">
    <location>
        <begin position="21"/>
        <end position="42"/>
    </location>
</feature>
<dbReference type="EMBL" id="JAWDIP010000003">
    <property type="protein sequence ID" value="MDY0395516.1"/>
    <property type="molecule type" value="Genomic_DNA"/>
</dbReference>
<sequence>MNQAKPKLWTKDFTIISAANFFLYLVFYLLLVTMAVYAVEAFHVSESGAGLVTGIFIIGTLIGRLVIGRLITSVGNRKMLYFGLLFFILTSLLYFIHGGITLLMITRLLHGIALGAASTATGTIVAEVLPAERKGEGIGYYSMSITLATAIGPFIGLYMSQHTTYEVIFSFCLALAIISFIISLFAKIPVVKKTPQSAGSMKLKLSDFIEPKAMPIALVVIIISLGYASVLSFINFYAIEIDLVDAASLFFIVYAVAILVSRPFTGRLMDLKGANMVMYPAFILFGAGLLLLSSVSSSIPLLLAGALMGFGFGNMQSTTQAIAVKVTPPHRVGLATSTYYIALDAGIGFGPYLLGYVIPLTGYSSLYIIMGIMVLATTILYYFMHGKKRTFAFCRYETSRIGKQSKLNRIHSSIIKNAAVNVLTCRIFLILSTIARSLAQLQILSCPFLQKLTSPWMALLLTNMLEKIF</sequence>
<evidence type="ECO:0000256" key="1">
    <source>
        <dbReference type="ARBA" id="ARBA00004651"/>
    </source>
</evidence>
<evidence type="ECO:0000256" key="6">
    <source>
        <dbReference type="SAM" id="Phobius"/>
    </source>
</evidence>
<dbReference type="InterPro" id="IPR052714">
    <property type="entry name" value="MFS_Exporter"/>
</dbReference>
<feature type="domain" description="Major facilitator superfamily (MFS) profile" evidence="7">
    <location>
        <begin position="12"/>
        <end position="389"/>
    </location>
</feature>
<keyword evidence="5 6" id="KW-0472">Membrane</keyword>
<dbReference type="SUPFAM" id="SSF103473">
    <property type="entry name" value="MFS general substrate transporter"/>
    <property type="match status" value="1"/>
</dbReference>
<dbReference type="InterPro" id="IPR020846">
    <property type="entry name" value="MFS_dom"/>
</dbReference>
<dbReference type="CDD" id="cd17489">
    <property type="entry name" value="MFS_YfcJ_like"/>
    <property type="match status" value="1"/>
</dbReference>
<dbReference type="Pfam" id="PF07690">
    <property type="entry name" value="MFS_1"/>
    <property type="match status" value="2"/>
</dbReference>
<protein>
    <submittedName>
        <fullName evidence="8">MFS transporter</fullName>
    </submittedName>
</protein>
<evidence type="ECO:0000313" key="8">
    <source>
        <dbReference type="EMBL" id="MDY0395516.1"/>
    </source>
</evidence>
<feature type="transmembrane region" description="Helical" evidence="6">
    <location>
        <begin position="79"/>
        <end position="96"/>
    </location>
</feature>
<feature type="transmembrane region" description="Helical" evidence="6">
    <location>
        <begin position="167"/>
        <end position="191"/>
    </location>
</feature>
<evidence type="ECO:0000256" key="4">
    <source>
        <dbReference type="ARBA" id="ARBA00022989"/>
    </source>
</evidence>
<dbReference type="InterPro" id="IPR005829">
    <property type="entry name" value="Sugar_transporter_CS"/>
</dbReference>
<feature type="transmembrane region" description="Helical" evidence="6">
    <location>
        <begin position="364"/>
        <end position="383"/>
    </location>
</feature>
<dbReference type="PANTHER" id="PTHR23531:SF1">
    <property type="entry name" value="QUINOLENE RESISTANCE PROTEIN NORA"/>
    <property type="match status" value="1"/>
</dbReference>
<keyword evidence="2" id="KW-0813">Transport</keyword>
<evidence type="ECO:0000256" key="5">
    <source>
        <dbReference type="ARBA" id="ARBA00023136"/>
    </source>
</evidence>
<keyword evidence="4 6" id="KW-1133">Transmembrane helix</keyword>
<keyword evidence="3 6" id="KW-0812">Transmembrane</keyword>
<accession>A0ABU5C9I6</accession>